<evidence type="ECO:0000313" key="3">
    <source>
        <dbReference type="Proteomes" id="UP000727907"/>
    </source>
</evidence>
<sequence>MTSTPPFYSFVIPTRDRHDVLGPAIQTILAQTRDNFELVVMDNYSTPETRQVVDAFASPRIRYVRAPERLSMLDNWEFALDHVKGDYVHYLGDDDGMFPDSVEIATHLHAQYPNLSLTWQSVHYFWPDFIVPSYRGLGQMRVGRVVEVRDSRWALHQAYAGRLHQAELPTIVFSFVPRSTIEQARKKYGRYFWFRAPDVSSAIVNAINSEAYLYSYRSLGINGASRHSNGASHMYAHINDEAYKKWLADANLDVIDKPFDDRLVGGFITEVGIVEELFWLQNKFKSEIGDIPVEMRDFLKWIVQAAPRYFARFDEVVAAVETMAKRNGVDMRDIPIPAKVPLSEKQDFTYGTDDRTGTVSYSYYTNTNVVRTVADFAEEASRHCVPVSQLVMHDRRPEATTSRTPTLGTRLRSFLGR</sequence>
<evidence type="ECO:0000313" key="2">
    <source>
        <dbReference type="EMBL" id="MBU8875548.1"/>
    </source>
</evidence>
<proteinExistence type="predicted"/>
<protein>
    <submittedName>
        <fullName evidence="2">Glycosyltransferase family 2 protein</fullName>
    </submittedName>
</protein>
<dbReference type="PANTHER" id="PTHR43685:SF2">
    <property type="entry name" value="GLYCOSYLTRANSFERASE 2-LIKE DOMAIN-CONTAINING PROTEIN"/>
    <property type="match status" value="1"/>
</dbReference>
<organism evidence="2 3">
    <name type="scientific">Reyranella humidisoli</name>
    <dbReference type="NCBI Taxonomy" id="2849149"/>
    <lineage>
        <taxon>Bacteria</taxon>
        <taxon>Pseudomonadati</taxon>
        <taxon>Pseudomonadota</taxon>
        <taxon>Alphaproteobacteria</taxon>
        <taxon>Hyphomicrobiales</taxon>
        <taxon>Reyranellaceae</taxon>
        <taxon>Reyranella</taxon>
    </lineage>
</organism>
<reference evidence="2 3" key="1">
    <citation type="submission" date="2021-06" db="EMBL/GenBank/DDBJ databases">
        <authorList>
            <person name="Lee D.H."/>
        </authorList>
    </citation>
    <scope>NUCLEOTIDE SEQUENCE [LARGE SCALE GENOMIC DNA]</scope>
    <source>
        <strain evidence="2 3">MMS21-HV4-11</strain>
    </source>
</reference>
<evidence type="ECO:0000259" key="1">
    <source>
        <dbReference type="Pfam" id="PF00535"/>
    </source>
</evidence>
<dbReference type="CDD" id="cd00761">
    <property type="entry name" value="Glyco_tranf_GTA_type"/>
    <property type="match status" value="1"/>
</dbReference>
<dbReference type="Proteomes" id="UP000727907">
    <property type="component" value="Unassembled WGS sequence"/>
</dbReference>
<dbReference type="EMBL" id="JAHOPB010000001">
    <property type="protein sequence ID" value="MBU8875548.1"/>
    <property type="molecule type" value="Genomic_DNA"/>
</dbReference>
<accession>A0ABS6IMM8</accession>
<dbReference type="InterPro" id="IPR001173">
    <property type="entry name" value="Glyco_trans_2-like"/>
</dbReference>
<dbReference type="InterPro" id="IPR050834">
    <property type="entry name" value="Glycosyltransf_2"/>
</dbReference>
<gene>
    <name evidence="2" type="ORF">KQ910_17375</name>
</gene>
<name>A0ABS6IMM8_9HYPH</name>
<feature type="domain" description="Glycosyltransferase 2-like" evidence="1">
    <location>
        <begin position="9"/>
        <end position="111"/>
    </location>
</feature>
<dbReference type="Pfam" id="PF00535">
    <property type="entry name" value="Glycos_transf_2"/>
    <property type="match status" value="1"/>
</dbReference>
<comment type="caution">
    <text evidence="2">The sequence shown here is derived from an EMBL/GenBank/DDBJ whole genome shotgun (WGS) entry which is preliminary data.</text>
</comment>
<dbReference type="PANTHER" id="PTHR43685">
    <property type="entry name" value="GLYCOSYLTRANSFERASE"/>
    <property type="match status" value="1"/>
</dbReference>
<keyword evidence="3" id="KW-1185">Reference proteome</keyword>
<dbReference type="RefSeq" id="WP_216962956.1">
    <property type="nucleotide sequence ID" value="NZ_JAHOPB010000001.1"/>
</dbReference>